<dbReference type="Pfam" id="PF02586">
    <property type="entry name" value="SRAP"/>
    <property type="match status" value="1"/>
</dbReference>
<gene>
    <name evidence="9" type="ORF">GCM10008090_34560</name>
</gene>
<proteinExistence type="inferred from homology"/>
<organism evidence="9 10">
    <name type="scientific">Arenicella chitinivorans</name>
    <dbReference type="NCBI Taxonomy" id="1329800"/>
    <lineage>
        <taxon>Bacteria</taxon>
        <taxon>Pseudomonadati</taxon>
        <taxon>Pseudomonadota</taxon>
        <taxon>Gammaproteobacteria</taxon>
        <taxon>Arenicellales</taxon>
        <taxon>Arenicellaceae</taxon>
        <taxon>Arenicella</taxon>
    </lineage>
</organism>
<name>A0A918S3Y7_9GAMM</name>
<dbReference type="InterPro" id="IPR036590">
    <property type="entry name" value="SRAP-like"/>
</dbReference>
<dbReference type="SUPFAM" id="SSF143081">
    <property type="entry name" value="BB1717-like"/>
    <property type="match status" value="1"/>
</dbReference>
<keyword evidence="7" id="KW-0456">Lyase</keyword>
<evidence type="ECO:0000256" key="7">
    <source>
        <dbReference type="ARBA" id="ARBA00023239"/>
    </source>
</evidence>
<dbReference type="GO" id="GO:0008233">
    <property type="term" value="F:peptidase activity"/>
    <property type="evidence" value="ECO:0007669"/>
    <property type="project" value="UniProtKB-KW"/>
</dbReference>
<dbReference type="PANTHER" id="PTHR13604:SF0">
    <property type="entry name" value="ABASIC SITE PROCESSING PROTEIN HMCES"/>
    <property type="match status" value="1"/>
</dbReference>
<dbReference type="Proteomes" id="UP000614811">
    <property type="component" value="Unassembled WGS sequence"/>
</dbReference>
<evidence type="ECO:0000256" key="2">
    <source>
        <dbReference type="ARBA" id="ARBA00022670"/>
    </source>
</evidence>
<reference evidence="9" key="1">
    <citation type="journal article" date="2014" name="Int. J. Syst. Evol. Microbiol.">
        <title>Complete genome sequence of Corynebacterium casei LMG S-19264T (=DSM 44701T), isolated from a smear-ripened cheese.</title>
        <authorList>
            <consortium name="US DOE Joint Genome Institute (JGI-PGF)"/>
            <person name="Walter F."/>
            <person name="Albersmeier A."/>
            <person name="Kalinowski J."/>
            <person name="Ruckert C."/>
        </authorList>
    </citation>
    <scope>NUCLEOTIDE SEQUENCE</scope>
    <source>
        <strain evidence="9">KCTC 12711</strain>
    </source>
</reference>
<sequence length="221" mass="24926">MCGRFNNHLPKMLGWSTMLAEWPDVPLSYNVAPSADIAAFTLQGDLWQGQVMRWGMIPSWAKEFTSNFATFNARLETVSEKPTFRSAWAKKRRCVIPMAGYYEWKQTDDGKQPFYLTDRNVGGLVAAGLYEPWQEKLSCTMLTKPAMGALSAIHPRMPVLLNPASARRWLEDDTVAQRFLHMVDAPSIVYWPVAKAVGNPRNNDADLCTPIDLKPMSKKAD</sequence>
<keyword evidence="5" id="KW-0190">Covalent protein-DNA linkage</keyword>
<keyword evidence="10" id="KW-1185">Reference proteome</keyword>
<dbReference type="GO" id="GO:0106300">
    <property type="term" value="P:protein-DNA covalent cross-linking repair"/>
    <property type="evidence" value="ECO:0007669"/>
    <property type="project" value="InterPro"/>
</dbReference>
<evidence type="ECO:0000256" key="8">
    <source>
        <dbReference type="RuleBase" id="RU364100"/>
    </source>
</evidence>
<dbReference type="PANTHER" id="PTHR13604">
    <property type="entry name" value="DC12-RELATED"/>
    <property type="match status" value="1"/>
</dbReference>
<dbReference type="GO" id="GO:0003697">
    <property type="term" value="F:single-stranded DNA binding"/>
    <property type="evidence" value="ECO:0007669"/>
    <property type="project" value="InterPro"/>
</dbReference>
<dbReference type="Gene3D" id="3.90.1680.10">
    <property type="entry name" value="SOS response associated peptidase-like"/>
    <property type="match status" value="1"/>
</dbReference>
<dbReference type="EMBL" id="BMXA01000010">
    <property type="protein sequence ID" value="GHA21728.1"/>
    <property type="molecule type" value="Genomic_DNA"/>
</dbReference>
<dbReference type="GO" id="GO:0016829">
    <property type="term" value="F:lyase activity"/>
    <property type="evidence" value="ECO:0007669"/>
    <property type="project" value="UniProtKB-KW"/>
</dbReference>
<comment type="caution">
    <text evidence="9">The sequence shown here is derived from an EMBL/GenBank/DDBJ whole genome shotgun (WGS) entry which is preliminary data.</text>
</comment>
<accession>A0A918S3Y7</accession>
<reference evidence="9" key="2">
    <citation type="submission" date="2020-09" db="EMBL/GenBank/DDBJ databases">
        <authorList>
            <person name="Sun Q."/>
            <person name="Kim S."/>
        </authorList>
    </citation>
    <scope>NUCLEOTIDE SEQUENCE</scope>
    <source>
        <strain evidence="9">KCTC 12711</strain>
    </source>
</reference>
<evidence type="ECO:0000313" key="9">
    <source>
        <dbReference type="EMBL" id="GHA21728.1"/>
    </source>
</evidence>
<evidence type="ECO:0000256" key="5">
    <source>
        <dbReference type="ARBA" id="ARBA00023124"/>
    </source>
</evidence>
<evidence type="ECO:0000256" key="3">
    <source>
        <dbReference type="ARBA" id="ARBA00022763"/>
    </source>
</evidence>
<dbReference type="GO" id="GO:0006508">
    <property type="term" value="P:proteolysis"/>
    <property type="evidence" value="ECO:0007669"/>
    <property type="project" value="UniProtKB-KW"/>
</dbReference>
<keyword evidence="3" id="KW-0227">DNA damage</keyword>
<keyword evidence="4 8" id="KW-0378">Hydrolase</keyword>
<dbReference type="RefSeq" id="WP_268244553.1">
    <property type="nucleotide sequence ID" value="NZ_BMXA01000010.1"/>
</dbReference>
<comment type="similarity">
    <text evidence="1 8">Belongs to the SOS response-associated peptidase family.</text>
</comment>
<evidence type="ECO:0000313" key="10">
    <source>
        <dbReference type="Proteomes" id="UP000614811"/>
    </source>
</evidence>
<dbReference type="AlphaFoldDB" id="A0A918S3Y7"/>
<evidence type="ECO:0000256" key="1">
    <source>
        <dbReference type="ARBA" id="ARBA00008136"/>
    </source>
</evidence>
<dbReference type="EC" id="3.4.-.-" evidence="8"/>
<keyword evidence="6" id="KW-0238">DNA-binding</keyword>
<evidence type="ECO:0000256" key="6">
    <source>
        <dbReference type="ARBA" id="ARBA00023125"/>
    </source>
</evidence>
<evidence type="ECO:0000256" key="4">
    <source>
        <dbReference type="ARBA" id="ARBA00022801"/>
    </source>
</evidence>
<dbReference type="InterPro" id="IPR003738">
    <property type="entry name" value="SRAP"/>
</dbReference>
<protein>
    <recommendedName>
        <fullName evidence="8">Abasic site processing protein</fullName>
        <ecNumber evidence="8">3.4.-.-</ecNumber>
    </recommendedName>
</protein>
<keyword evidence="2 8" id="KW-0645">Protease</keyword>